<organismHost>
    <name type="scientific">Chlorella</name>
    <dbReference type="NCBI Taxonomy" id="3071"/>
</organismHost>
<evidence type="ECO:0000313" key="1">
    <source>
        <dbReference type="EMBL" id="ABT15229.1"/>
    </source>
</evidence>
<gene>
    <name evidence="1" type="primary">b830L</name>
    <name evidence="1" type="ORF">NY2A_b830L</name>
</gene>
<reference evidence="1 2" key="1">
    <citation type="journal article" date="2007" name="Virology">
        <title>Sequence and annotation of the 369-kb NY-2A and the 345-kb AR158 viruses that infect Chlorella NC64A.</title>
        <authorList>
            <person name="Fitzgerald L.A."/>
            <person name="Graves M.V."/>
            <person name="Li X."/>
            <person name="Feldblyum T."/>
            <person name="Nierman W.C."/>
            <person name="Van Etten J.L."/>
        </authorList>
    </citation>
    <scope>NUCLEOTIDE SEQUENCE [LARGE SCALE GENOMIC DNA]</scope>
    <source>
        <strain evidence="1 2">NY-2A</strain>
    </source>
</reference>
<dbReference type="GeneID" id="5659146"/>
<sequence>MGFVVWVFVVLYTGTSNQWSPYGSLCILHSASGLPSNGTEPKYLTCPRFLGKMMRTPSLCFRCVPIPREKPHFR</sequence>
<dbReference type="KEGG" id="vg:5659146"/>
<name>A7IY05_PBCVN</name>
<organism evidence="1 2">
    <name type="scientific">Paramecium bursaria Chlorella virus NY2A</name>
    <name type="common">PBCV-NY2A</name>
    <dbReference type="NCBI Taxonomy" id="46021"/>
    <lineage>
        <taxon>Viruses</taxon>
        <taxon>Varidnaviria</taxon>
        <taxon>Bamfordvirae</taxon>
        <taxon>Nucleocytoviricota</taxon>
        <taxon>Megaviricetes</taxon>
        <taxon>Algavirales</taxon>
        <taxon>Phycodnaviridae</taxon>
        <taxon>Chlorovirus</taxon>
        <taxon>Chlorovirus americanus</taxon>
    </lineage>
</organism>
<dbReference type="RefSeq" id="YP_001498026.1">
    <property type="nucleotide sequence ID" value="NC_009898.1"/>
</dbReference>
<keyword evidence="2" id="KW-1185">Reference proteome</keyword>
<protein>
    <submittedName>
        <fullName evidence="1">Uncharacterized protein b830L</fullName>
    </submittedName>
</protein>
<proteinExistence type="predicted"/>
<dbReference type="Proteomes" id="UP000202419">
    <property type="component" value="Segment"/>
</dbReference>
<evidence type="ECO:0000313" key="2">
    <source>
        <dbReference type="Proteomes" id="UP000202419"/>
    </source>
</evidence>
<accession>A7IY05</accession>
<dbReference type="EMBL" id="DQ491002">
    <property type="protein sequence ID" value="ABT15229.1"/>
    <property type="molecule type" value="Genomic_DNA"/>
</dbReference>
<dbReference type="OrthoDB" id="33792at10239"/>